<reference evidence="1 2" key="1">
    <citation type="journal article" date="2017" name="Curr. Biol.">
        <title>Genome architecture and evolution of a unichromosomal asexual nematode.</title>
        <authorList>
            <person name="Fradin H."/>
            <person name="Zegar C."/>
            <person name="Gutwein M."/>
            <person name="Lucas J."/>
            <person name="Kovtun M."/>
            <person name="Corcoran D."/>
            <person name="Baugh L.R."/>
            <person name="Kiontke K."/>
            <person name="Gunsalus K."/>
            <person name="Fitch D.H."/>
            <person name="Piano F."/>
        </authorList>
    </citation>
    <scope>NUCLEOTIDE SEQUENCE [LARGE SCALE GENOMIC DNA]</scope>
    <source>
        <strain evidence="1">PF1309</strain>
    </source>
</reference>
<dbReference type="AlphaFoldDB" id="A0A2A2KV73"/>
<sequence length="143" mass="15963">MAENSLLALPPLCIESNASNAGMHKFPLSSSKFLSVPPARIRTKSTYNCSDENYDNLFVADSDSIVSASVFLSLFRLVCSHFHQRRILSALGISLPAALLQPSHAQFCRPPSTDCKYYLGWQRREPEAAERSQKERIKFLVSA</sequence>
<comment type="caution">
    <text evidence="1">The sequence shown here is derived from an EMBL/GenBank/DDBJ whole genome shotgun (WGS) entry which is preliminary data.</text>
</comment>
<proteinExistence type="predicted"/>
<protein>
    <submittedName>
        <fullName evidence="1">Uncharacterized protein</fullName>
    </submittedName>
</protein>
<gene>
    <name evidence="1" type="ORF">WR25_01368</name>
</gene>
<keyword evidence="2" id="KW-1185">Reference proteome</keyword>
<dbReference type="EMBL" id="LIAE01007654">
    <property type="protein sequence ID" value="PAV77812.1"/>
    <property type="molecule type" value="Genomic_DNA"/>
</dbReference>
<evidence type="ECO:0000313" key="1">
    <source>
        <dbReference type="EMBL" id="PAV77812.1"/>
    </source>
</evidence>
<name>A0A2A2KV73_9BILA</name>
<organism evidence="1 2">
    <name type="scientific">Diploscapter pachys</name>
    <dbReference type="NCBI Taxonomy" id="2018661"/>
    <lineage>
        <taxon>Eukaryota</taxon>
        <taxon>Metazoa</taxon>
        <taxon>Ecdysozoa</taxon>
        <taxon>Nematoda</taxon>
        <taxon>Chromadorea</taxon>
        <taxon>Rhabditida</taxon>
        <taxon>Rhabditina</taxon>
        <taxon>Rhabditomorpha</taxon>
        <taxon>Rhabditoidea</taxon>
        <taxon>Rhabditidae</taxon>
        <taxon>Diploscapter</taxon>
    </lineage>
</organism>
<accession>A0A2A2KV73</accession>
<dbReference type="Proteomes" id="UP000218231">
    <property type="component" value="Unassembled WGS sequence"/>
</dbReference>
<evidence type="ECO:0000313" key="2">
    <source>
        <dbReference type="Proteomes" id="UP000218231"/>
    </source>
</evidence>